<dbReference type="InParanoid" id="E9HGL7"/>
<reference evidence="2 3" key="1">
    <citation type="journal article" date="2011" name="Science">
        <title>The ecoresponsive genome of Daphnia pulex.</title>
        <authorList>
            <person name="Colbourne J.K."/>
            <person name="Pfrender M.E."/>
            <person name="Gilbert D."/>
            <person name="Thomas W.K."/>
            <person name="Tucker A."/>
            <person name="Oakley T.H."/>
            <person name="Tokishita S."/>
            <person name="Aerts A."/>
            <person name="Arnold G.J."/>
            <person name="Basu M.K."/>
            <person name="Bauer D.J."/>
            <person name="Caceres C.E."/>
            <person name="Carmel L."/>
            <person name="Casola C."/>
            <person name="Choi J.H."/>
            <person name="Detter J.C."/>
            <person name="Dong Q."/>
            <person name="Dusheyko S."/>
            <person name="Eads B.D."/>
            <person name="Frohlich T."/>
            <person name="Geiler-Samerotte K.A."/>
            <person name="Gerlach D."/>
            <person name="Hatcher P."/>
            <person name="Jogdeo S."/>
            <person name="Krijgsveld J."/>
            <person name="Kriventseva E.V."/>
            <person name="Kultz D."/>
            <person name="Laforsch C."/>
            <person name="Lindquist E."/>
            <person name="Lopez J."/>
            <person name="Manak J.R."/>
            <person name="Muller J."/>
            <person name="Pangilinan J."/>
            <person name="Patwardhan R.P."/>
            <person name="Pitluck S."/>
            <person name="Pritham E.J."/>
            <person name="Rechtsteiner A."/>
            <person name="Rho M."/>
            <person name="Rogozin I.B."/>
            <person name="Sakarya O."/>
            <person name="Salamov A."/>
            <person name="Schaack S."/>
            <person name="Shapiro H."/>
            <person name="Shiga Y."/>
            <person name="Skalitzky C."/>
            <person name="Smith Z."/>
            <person name="Souvorov A."/>
            <person name="Sung W."/>
            <person name="Tang Z."/>
            <person name="Tsuchiya D."/>
            <person name="Tu H."/>
            <person name="Vos H."/>
            <person name="Wang M."/>
            <person name="Wolf Y.I."/>
            <person name="Yamagata H."/>
            <person name="Yamada T."/>
            <person name="Ye Y."/>
            <person name="Shaw J.R."/>
            <person name="Andrews J."/>
            <person name="Crease T.J."/>
            <person name="Tang H."/>
            <person name="Lucas S.M."/>
            <person name="Robertson H.M."/>
            <person name="Bork P."/>
            <person name="Koonin E.V."/>
            <person name="Zdobnov E.M."/>
            <person name="Grigoriev I.V."/>
            <person name="Lynch M."/>
            <person name="Boore J.L."/>
        </authorList>
    </citation>
    <scope>NUCLEOTIDE SEQUENCE [LARGE SCALE GENOMIC DNA]</scope>
</reference>
<evidence type="ECO:0000313" key="2">
    <source>
        <dbReference type="EMBL" id="EFX69106.1"/>
    </source>
</evidence>
<keyword evidence="3" id="KW-1185">Reference proteome</keyword>
<evidence type="ECO:0000313" key="3">
    <source>
        <dbReference type="Proteomes" id="UP000000305"/>
    </source>
</evidence>
<dbReference type="AlphaFoldDB" id="E9HGL7"/>
<dbReference type="SUPFAM" id="SSF51197">
    <property type="entry name" value="Clavaminate synthase-like"/>
    <property type="match status" value="1"/>
</dbReference>
<gene>
    <name evidence="2" type="ORF">DAPPUDRAFT_113955</name>
</gene>
<dbReference type="Proteomes" id="UP000000305">
    <property type="component" value="Unassembled WGS sequence"/>
</dbReference>
<sequence length="104" mass="11614">MPRIDTVELFIGEAGGLTGWHAEDLNFGSVNYLQSGKPKFWVAVSYTYQKQLRAIFKLKYPELYKNCQSADLTFLTEIVRNVENDVSSAVEGFQGKEGTGSKGE</sequence>
<dbReference type="Gene3D" id="2.60.120.650">
    <property type="entry name" value="Cupin"/>
    <property type="match status" value="1"/>
</dbReference>
<name>E9HGL7_DAPPU</name>
<protein>
    <recommendedName>
        <fullName evidence="1">JmjC domain-containing protein</fullName>
    </recommendedName>
</protein>
<dbReference type="InterPro" id="IPR003347">
    <property type="entry name" value="JmjC_dom"/>
</dbReference>
<dbReference type="OrthoDB" id="9547406at2759"/>
<evidence type="ECO:0000259" key="1">
    <source>
        <dbReference type="Pfam" id="PF02373"/>
    </source>
</evidence>
<accession>E9HGL7</accession>
<proteinExistence type="predicted"/>
<dbReference type="EMBL" id="GL732642">
    <property type="protein sequence ID" value="EFX69106.1"/>
    <property type="molecule type" value="Genomic_DNA"/>
</dbReference>
<dbReference type="PhylomeDB" id="E9HGL7"/>
<organism evidence="2 3">
    <name type="scientific">Daphnia pulex</name>
    <name type="common">Water flea</name>
    <dbReference type="NCBI Taxonomy" id="6669"/>
    <lineage>
        <taxon>Eukaryota</taxon>
        <taxon>Metazoa</taxon>
        <taxon>Ecdysozoa</taxon>
        <taxon>Arthropoda</taxon>
        <taxon>Crustacea</taxon>
        <taxon>Branchiopoda</taxon>
        <taxon>Diplostraca</taxon>
        <taxon>Cladocera</taxon>
        <taxon>Anomopoda</taxon>
        <taxon>Daphniidae</taxon>
        <taxon>Daphnia</taxon>
    </lineage>
</organism>
<dbReference type="Pfam" id="PF02373">
    <property type="entry name" value="JmjC"/>
    <property type="match status" value="1"/>
</dbReference>
<dbReference type="KEGG" id="dpx:DAPPUDRAFT_113955"/>
<dbReference type="HOGENOM" id="CLU_177996_0_0_1"/>
<feature type="domain" description="JmjC" evidence="1">
    <location>
        <begin position="9"/>
        <end position="79"/>
    </location>
</feature>